<feature type="transmembrane region" description="Helical" evidence="2">
    <location>
        <begin position="7"/>
        <end position="25"/>
    </location>
</feature>
<name>A0A1H4N160_9PSED</name>
<dbReference type="Proteomes" id="UP000198982">
    <property type="component" value="Unassembled WGS sequence"/>
</dbReference>
<evidence type="ECO:0000313" key="4">
    <source>
        <dbReference type="Proteomes" id="UP000198982"/>
    </source>
</evidence>
<feature type="transmembrane region" description="Helical" evidence="2">
    <location>
        <begin position="212"/>
        <end position="237"/>
    </location>
</feature>
<evidence type="ECO:0000256" key="2">
    <source>
        <dbReference type="SAM" id="Phobius"/>
    </source>
</evidence>
<feature type="region of interest" description="Disordered" evidence="1">
    <location>
        <begin position="272"/>
        <end position="305"/>
    </location>
</feature>
<proteinExistence type="predicted"/>
<dbReference type="EMBL" id="FNTJ01000001">
    <property type="protein sequence ID" value="SEB89160.1"/>
    <property type="molecule type" value="Genomic_DNA"/>
</dbReference>
<dbReference type="AlphaFoldDB" id="A0A1H4N160"/>
<dbReference type="RefSeq" id="WP_092314139.1">
    <property type="nucleotide sequence ID" value="NZ_FNTJ01000001.1"/>
</dbReference>
<keyword evidence="2" id="KW-0812">Transmembrane</keyword>
<gene>
    <name evidence="3" type="ORF">SAMN05216178_2652</name>
</gene>
<protein>
    <submittedName>
        <fullName evidence="3">Uncharacterized protein</fullName>
    </submittedName>
</protein>
<reference evidence="4" key="1">
    <citation type="submission" date="2016-10" db="EMBL/GenBank/DDBJ databases">
        <authorList>
            <person name="Varghese N."/>
            <person name="Submissions S."/>
        </authorList>
    </citation>
    <scope>NUCLEOTIDE SEQUENCE [LARGE SCALE GENOMIC DNA]</scope>
    <source>
        <strain evidence="4">DSM 9751</strain>
    </source>
</reference>
<feature type="compositionally biased region" description="Low complexity" evidence="1">
    <location>
        <begin position="275"/>
        <end position="299"/>
    </location>
</feature>
<keyword evidence="4" id="KW-1185">Reference proteome</keyword>
<evidence type="ECO:0000313" key="3">
    <source>
        <dbReference type="EMBL" id="SEB89160.1"/>
    </source>
</evidence>
<organism evidence="3 4">
    <name type="scientific">Pseudomonas saponiphila</name>
    <dbReference type="NCBI Taxonomy" id="556534"/>
    <lineage>
        <taxon>Bacteria</taxon>
        <taxon>Pseudomonadati</taxon>
        <taxon>Pseudomonadota</taxon>
        <taxon>Gammaproteobacteria</taxon>
        <taxon>Pseudomonadales</taxon>
        <taxon>Pseudomonadaceae</taxon>
        <taxon>Pseudomonas</taxon>
    </lineage>
</organism>
<feature type="transmembrane region" description="Helical" evidence="2">
    <location>
        <begin position="88"/>
        <end position="108"/>
    </location>
</feature>
<evidence type="ECO:0000256" key="1">
    <source>
        <dbReference type="SAM" id="MobiDB-lite"/>
    </source>
</evidence>
<keyword evidence="2" id="KW-1133">Transmembrane helix</keyword>
<feature type="transmembrane region" description="Helical" evidence="2">
    <location>
        <begin position="120"/>
        <end position="142"/>
    </location>
</feature>
<keyword evidence="2" id="KW-0472">Membrane</keyword>
<accession>A0A1H4N160</accession>
<feature type="transmembrane region" description="Helical" evidence="2">
    <location>
        <begin position="45"/>
        <end position="67"/>
    </location>
</feature>
<sequence length="305" mass="32408">MKAHAYLLRTLAVLLAVIVPTLILLGHPRPITYPPFAPHIDWPRLSAWGCCLLGLAALFVLAGLRIRGRVLGVLIDERNRYSLSRLQMSLWTLLVLATLYTVYIANIVRGDATTALTVDLDYNLIALMGFSLASFVSAPMALSRKAEQPTDSVALTSTGQQLLDSQKLAAMPSANGQVLMKGDPKDARLADLIRGEDVTNGTIVDLPRLQMLLITLLVILVYGAAVGHSLGSGYWVVQDLPKLHSTLLLLALISHSGYVVGKLIPTSLNPAASGPAPAIEAQQAAPQANAGVAQNQPAPGALNPP</sequence>